<organism evidence="1 2">
    <name type="scientific">Rosa chinensis</name>
    <name type="common">China rose</name>
    <dbReference type="NCBI Taxonomy" id="74649"/>
    <lineage>
        <taxon>Eukaryota</taxon>
        <taxon>Viridiplantae</taxon>
        <taxon>Streptophyta</taxon>
        <taxon>Embryophyta</taxon>
        <taxon>Tracheophyta</taxon>
        <taxon>Spermatophyta</taxon>
        <taxon>Magnoliopsida</taxon>
        <taxon>eudicotyledons</taxon>
        <taxon>Gunneridae</taxon>
        <taxon>Pentapetalae</taxon>
        <taxon>rosids</taxon>
        <taxon>fabids</taxon>
        <taxon>Rosales</taxon>
        <taxon>Rosaceae</taxon>
        <taxon>Rosoideae</taxon>
        <taxon>Rosoideae incertae sedis</taxon>
        <taxon>Rosa</taxon>
    </lineage>
</organism>
<dbReference type="AlphaFoldDB" id="A0A2P6RD60"/>
<dbReference type="Gramene" id="PRQ44350">
    <property type="protein sequence ID" value="PRQ44350"/>
    <property type="gene ID" value="RchiOBHm_Chr3g0478291"/>
</dbReference>
<reference evidence="1 2" key="1">
    <citation type="journal article" date="2018" name="Nat. Genet.">
        <title>The Rosa genome provides new insights in the design of modern roses.</title>
        <authorList>
            <person name="Bendahmane M."/>
        </authorList>
    </citation>
    <scope>NUCLEOTIDE SEQUENCE [LARGE SCALE GENOMIC DNA]</scope>
    <source>
        <strain evidence="2">cv. Old Blush</strain>
    </source>
</reference>
<proteinExistence type="predicted"/>
<protein>
    <submittedName>
        <fullName evidence="1">Uncharacterized protein</fullName>
    </submittedName>
</protein>
<sequence>MVELLQIITSKQSHSSPGFEVTESRKGLRRKREFLRYLEERLILLFQI</sequence>
<gene>
    <name evidence="1" type="ORF">RchiOBHm_Chr3g0478291</name>
</gene>
<evidence type="ECO:0000313" key="1">
    <source>
        <dbReference type="EMBL" id="PRQ44350.1"/>
    </source>
</evidence>
<evidence type="ECO:0000313" key="2">
    <source>
        <dbReference type="Proteomes" id="UP000238479"/>
    </source>
</evidence>
<comment type="caution">
    <text evidence="1">The sequence shown here is derived from an EMBL/GenBank/DDBJ whole genome shotgun (WGS) entry which is preliminary data.</text>
</comment>
<name>A0A2P6RD60_ROSCH</name>
<keyword evidence="2" id="KW-1185">Reference proteome</keyword>
<dbReference type="EMBL" id="PDCK01000041">
    <property type="protein sequence ID" value="PRQ44350.1"/>
    <property type="molecule type" value="Genomic_DNA"/>
</dbReference>
<accession>A0A2P6RD60</accession>
<dbReference type="Proteomes" id="UP000238479">
    <property type="component" value="Chromosome 3"/>
</dbReference>